<keyword evidence="1" id="KW-0547">Nucleotide-binding</keyword>
<feature type="domain" description="Sigma-54 factor interaction" evidence="6">
    <location>
        <begin position="156"/>
        <end position="383"/>
    </location>
</feature>
<dbReference type="InterPro" id="IPR002197">
    <property type="entry name" value="HTH_Fis"/>
</dbReference>
<dbReference type="Gene3D" id="1.10.8.60">
    <property type="match status" value="1"/>
</dbReference>
<sequence length="482" mass="55469">MLENEVNQGFTYHAYSVLLACESKQTKELFSQYFINDAWFSSLVEVSRYEQAQRMISQSHYDVIIIDDTFFPNTTEALTQIALWRAQQSQVLLIVHHDRLPSVVSQWHISPLSIIIDPLDRAQASHVIQLSMQDLLQRNMNSALLHDFCRHHSNEIIGESEGTVALKNSINRRCHDTTPLLIEGEPGVGKELVARQLHRHSRRNGPFMTLSGHVSLEDSLEKTFYGQRGNKENGREYVAGLFKQANGGTLYIDEIEDLPIQIQQTLLSVFDTGKIRPVAAEHDVPIDVRVIAATNRPLLDESHMTNNPSPLLARLYPDRISVMPLRQRKSDLKMLLPFLAKRLCRDLCLPLPTWTEEDITIIRDYQWPGNVRELKNLVENCILLKQSPSDYWQRTHHIQHKTPVTVTVSNGISIPTLNDDPRLEPYYQTQGYPPSWTLKQIERHHIEKIVMECEGNRSAAARALGVNRKTLERKFKEWEDDH</sequence>
<dbReference type="CDD" id="cd00009">
    <property type="entry name" value="AAA"/>
    <property type="match status" value="1"/>
</dbReference>
<evidence type="ECO:0000313" key="8">
    <source>
        <dbReference type="Proteomes" id="UP000189475"/>
    </source>
</evidence>
<dbReference type="InterPro" id="IPR025943">
    <property type="entry name" value="Sigma_54_int_dom_ATP-bd_2"/>
</dbReference>
<proteinExistence type="predicted"/>
<dbReference type="InterPro" id="IPR027417">
    <property type="entry name" value="P-loop_NTPase"/>
</dbReference>
<protein>
    <submittedName>
        <fullName evidence="7">Psp operon transcriptional activator</fullName>
    </submittedName>
</protein>
<dbReference type="Pfam" id="PF25601">
    <property type="entry name" value="AAA_lid_14"/>
    <property type="match status" value="1"/>
</dbReference>
<accession>A0A1R4B2I6</accession>
<dbReference type="PROSITE" id="PS00676">
    <property type="entry name" value="SIGMA54_INTERACT_2"/>
    <property type="match status" value="1"/>
</dbReference>
<dbReference type="GO" id="GO:0043565">
    <property type="term" value="F:sequence-specific DNA binding"/>
    <property type="evidence" value="ECO:0007669"/>
    <property type="project" value="InterPro"/>
</dbReference>
<keyword evidence="8" id="KW-1185">Reference proteome</keyword>
<dbReference type="Pfam" id="PF00158">
    <property type="entry name" value="Sigma54_activat"/>
    <property type="match status" value="1"/>
</dbReference>
<evidence type="ECO:0000313" key="7">
    <source>
        <dbReference type="EMBL" id="SJL83127.1"/>
    </source>
</evidence>
<keyword evidence="4" id="KW-0238">DNA-binding</keyword>
<gene>
    <name evidence="7" type="primary">pspF</name>
    <name evidence="7" type="ORF">VPAL9027_01076</name>
</gene>
<dbReference type="PANTHER" id="PTHR32071:SF91">
    <property type="entry name" value="TUNGSTATE-RESPONSIVE TWO COMPONENT SIGMA54-DEPENDENT SIGNAL TRANSDUCTION SYSTEM RESPONSE REGULATOR FIS FAMILY"/>
    <property type="match status" value="1"/>
</dbReference>
<dbReference type="GO" id="GO:0005524">
    <property type="term" value="F:ATP binding"/>
    <property type="evidence" value="ECO:0007669"/>
    <property type="project" value="UniProtKB-KW"/>
</dbReference>
<keyword evidence="5" id="KW-0804">Transcription</keyword>
<dbReference type="InterPro" id="IPR058031">
    <property type="entry name" value="AAA_lid_NorR"/>
</dbReference>
<dbReference type="Gene3D" id="3.40.50.300">
    <property type="entry name" value="P-loop containing nucleotide triphosphate hydrolases"/>
    <property type="match status" value="1"/>
</dbReference>
<dbReference type="RefSeq" id="WP_077313035.1">
    <property type="nucleotide sequence ID" value="NZ_AP024887.1"/>
</dbReference>
<keyword evidence="3" id="KW-0805">Transcription regulation</keyword>
<evidence type="ECO:0000256" key="2">
    <source>
        <dbReference type="ARBA" id="ARBA00022840"/>
    </source>
</evidence>
<dbReference type="SUPFAM" id="SSF52540">
    <property type="entry name" value="P-loop containing nucleoside triphosphate hydrolases"/>
    <property type="match status" value="1"/>
</dbReference>
<dbReference type="Proteomes" id="UP000189475">
    <property type="component" value="Unassembled WGS sequence"/>
</dbReference>
<dbReference type="AlphaFoldDB" id="A0A1R4B2I6"/>
<evidence type="ECO:0000256" key="5">
    <source>
        <dbReference type="ARBA" id="ARBA00023163"/>
    </source>
</evidence>
<keyword evidence="2" id="KW-0067">ATP-binding</keyword>
<evidence type="ECO:0000256" key="3">
    <source>
        <dbReference type="ARBA" id="ARBA00023015"/>
    </source>
</evidence>
<dbReference type="PROSITE" id="PS50045">
    <property type="entry name" value="SIGMA54_INTERACT_4"/>
    <property type="match status" value="1"/>
</dbReference>
<dbReference type="GO" id="GO:0006355">
    <property type="term" value="P:regulation of DNA-templated transcription"/>
    <property type="evidence" value="ECO:0007669"/>
    <property type="project" value="InterPro"/>
</dbReference>
<dbReference type="STRING" id="1918946.VPAL9027_01076"/>
<organism evidence="7 8">
    <name type="scientific">Vibrio palustris</name>
    <dbReference type="NCBI Taxonomy" id="1918946"/>
    <lineage>
        <taxon>Bacteria</taxon>
        <taxon>Pseudomonadati</taxon>
        <taxon>Pseudomonadota</taxon>
        <taxon>Gammaproteobacteria</taxon>
        <taxon>Vibrionales</taxon>
        <taxon>Vibrionaceae</taxon>
        <taxon>Vibrio</taxon>
    </lineage>
</organism>
<dbReference type="InterPro" id="IPR002078">
    <property type="entry name" value="Sigma_54_int"/>
</dbReference>
<evidence type="ECO:0000259" key="6">
    <source>
        <dbReference type="PROSITE" id="PS50045"/>
    </source>
</evidence>
<evidence type="ECO:0000256" key="4">
    <source>
        <dbReference type="ARBA" id="ARBA00023125"/>
    </source>
</evidence>
<dbReference type="OrthoDB" id="9804019at2"/>
<evidence type="ECO:0000256" key="1">
    <source>
        <dbReference type="ARBA" id="ARBA00022741"/>
    </source>
</evidence>
<dbReference type="PRINTS" id="PR01590">
    <property type="entry name" value="HTHFIS"/>
</dbReference>
<dbReference type="InterPro" id="IPR025944">
    <property type="entry name" value="Sigma_54_int_dom_CS"/>
</dbReference>
<dbReference type="SMART" id="SM00382">
    <property type="entry name" value="AAA"/>
    <property type="match status" value="1"/>
</dbReference>
<dbReference type="InterPro" id="IPR009057">
    <property type="entry name" value="Homeodomain-like_sf"/>
</dbReference>
<dbReference type="InterPro" id="IPR003593">
    <property type="entry name" value="AAA+_ATPase"/>
</dbReference>
<dbReference type="SUPFAM" id="SSF46689">
    <property type="entry name" value="Homeodomain-like"/>
    <property type="match status" value="1"/>
</dbReference>
<dbReference type="PANTHER" id="PTHR32071">
    <property type="entry name" value="TRANSCRIPTIONAL REGULATORY PROTEIN"/>
    <property type="match status" value="1"/>
</dbReference>
<name>A0A1R4B2I6_9VIBR</name>
<dbReference type="Pfam" id="PF02954">
    <property type="entry name" value="HTH_8"/>
    <property type="match status" value="1"/>
</dbReference>
<dbReference type="Gene3D" id="1.10.10.60">
    <property type="entry name" value="Homeodomain-like"/>
    <property type="match status" value="1"/>
</dbReference>
<dbReference type="EMBL" id="FUFT01000002">
    <property type="protein sequence ID" value="SJL83127.1"/>
    <property type="molecule type" value="Genomic_DNA"/>
</dbReference>
<dbReference type="PROSITE" id="PS00688">
    <property type="entry name" value="SIGMA54_INTERACT_3"/>
    <property type="match status" value="1"/>
</dbReference>
<reference evidence="7 8" key="1">
    <citation type="submission" date="2017-02" db="EMBL/GenBank/DDBJ databases">
        <authorList>
            <person name="Peterson S.W."/>
        </authorList>
    </citation>
    <scope>NUCLEOTIDE SEQUENCE [LARGE SCALE GENOMIC DNA]</scope>
    <source>
        <strain evidence="7 8">CECT 9027</strain>
    </source>
</reference>